<name>A0A2R8C430_9RHOB</name>
<dbReference type="InterPro" id="IPR050307">
    <property type="entry name" value="Sterol_Desaturase_Related"/>
</dbReference>
<evidence type="ECO:0000256" key="5">
    <source>
        <dbReference type="SAM" id="MobiDB-lite"/>
    </source>
</evidence>
<evidence type="ECO:0000313" key="9">
    <source>
        <dbReference type="Proteomes" id="UP000244898"/>
    </source>
</evidence>
<evidence type="ECO:0000256" key="6">
    <source>
        <dbReference type="SAM" id="Phobius"/>
    </source>
</evidence>
<evidence type="ECO:0000256" key="2">
    <source>
        <dbReference type="ARBA" id="ARBA00022692"/>
    </source>
</evidence>
<feature type="compositionally biased region" description="Polar residues" evidence="5">
    <location>
        <begin position="1"/>
        <end position="16"/>
    </location>
</feature>
<feature type="transmembrane region" description="Helical" evidence="6">
    <location>
        <begin position="100"/>
        <end position="122"/>
    </location>
</feature>
<keyword evidence="4 6" id="KW-0472">Membrane</keyword>
<dbReference type="GO" id="GO:0016020">
    <property type="term" value="C:membrane"/>
    <property type="evidence" value="ECO:0007669"/>
    <property type="project" value="UniProtKB-SubCell"/>
</dbReference>
<dbReference type="Proteomes" id="UP000244898">
    <property type="component" value="Unassembled WGS sequence"/>
</dbReference>
<dbReference type="OrthoDB" id="9770329at2"/>
<feature type="region of interest" description="Disordered" evidence="5">
    <location>
        <begin position="1"/>
        <end position="24"/>
    </location>
</feature>
<evidence type="ECO:0000259" key="7">
    <source>
        <dbReference type="Pfam" id="PF04116"/>
    </source>
</evidence>
<evidence type="ECO:0000256" key="3">
    <source>
        <dbReference type="ARBA" id="ARBA00022989"/>
    </source>
</evidence>
<dbReference type="AlphaFoldDB" id="A0A2R8C430"/>
<gene>
    <name evidence="8" type="ORF">TRM7615_00607</name>
</gene>
<comment type="subcellular location">
    <subcellularLocation>
        <location evidence="1">Membrane</location>
    </subcellularLocation>
</comment>
<feature type="transmembrane region" description="Helical" evidence="6">
    <location>
        <begin position="192"/>
        <end position="212"/>
    </location>
</feature>
<proteinExistence type="predicted"/>
<feature type="transmembrane region" description="Helical" evidence="6">
    <location>
        <begin position="71"/>
        <end position="88"/>
    </location>
</feature>
<dbReference type="PANTHER" id="PTHR11863">
    <property type="entry name" value="STEROL DESATURASE"/>
    <property type="match status" value="1"/>
</dbReference>
<sequence length="349" mass="41064">MTDTTPSLDQMANTAPTPAPLSGEQMEDMSREWNYHPDLPLQNPSIFQWPPNPAFLIGWLARNWLTLSERVMMVILAVALWYFFYPSLETAQSFAFGWIAQIYVINFVMIFAVAGGLHWYFYIRKGQGKKLKFERRDQGKNNKLWDFSDQVKDNMFWSLGSGVFQLTGFQVVTMWLMANGYAPVITFAENPVWFLAWLVIIPMWSAFHFYWVHRLLHQPFLYKRVHSLHHRNVNIGPWSGFSMHPVEHFIYLTTLCVHWVVASHPIHLYFHIVFQGPGAAMSHTGYEDLLIKDKRKLVLGTFYHQLHHRYYECNYGNQEMPWDRWFGTFHDGSPEATAETRARKKRMFG</sequence>
<dbReference type="EMBL" id="ONZG01000001">
    <property type="protein sequence ID" value="SPJ27126.1"/>
    <property type="molecule type" value="Genomic_DNA"/>
</dbReference>
<dbReference type="Pfam" id="PF04116">
    <property type="entry name" value="FA_hydroxylase"/>
    <property type="match status" value="1"/>
</dbReference>
<accession>A0A2R8C430</accession>
<protein>
    <recommendedName>
        <fullName evidence="7">Fatty acid hydroxylase domain-containing protein</fullName>
    </recommendedName>
</protein>
<keyword evidence="3 6" id="KW-1133">Transmembrane helix</keyword>
<reference evidence="9" key="1">
    <citation type="submission" date="2018-03" db="EMBL/GenBank/DDBJ databases">
        <authorList>
            <person name="Rodrigo-Torres L."/>
            <person name="Arahal R. D."/>
            <person name="Lucena T."/>
        </authorList>
    </citation>
    <scope>NUCLEOTIDE SEQUENCE [LARGE SCALE GENOMIC DNA]</scope>
    <source>
        <strain evidence="9">CECT 7615</strain>
    </source>
</reference>
<feature type="transmembrane region" description="Helical" evidence="6">
    <location>
        <begin position="156"/>
        <end position="177"/>
    </location>
</feature>
<organism evidence="8 9">
    <name type="scientific">Falsiruegeria mediterranea M17</name>
    <dbReference type="NCBI Taxonomy" id="1200281"/>
    <lineage>
        <taxon>Bacteria</taxon>
        <taxon>Pseudomonadati</taxon>
        <taxon>Pseudomonadota</taxon>
        <taxon>Alphaproteobacteria</taxon>
        <taxon>Rhodobacterales</taxon>
        <taxon>Roseobacteraceae</taxon>
        <taxon>Falsiruegeria</taxon>
    </lineage>
</organism>
<evidence type="ECO:0000256" key="4">
    <source>
        <dbReference type="ARBA" id="ARBA00023136"/>
    </source>
</evidence>
<dbReference type="GO" id="GO:0008610">
    <property type="term" value="P:lipid biosynthetic process"/>
    <property type="evidence" value="ECO:0007669"/>
    <property type="project" value="InterPro"/>
</dbReference>
<evidence type="ECO:0000313" key="8">
    <source>
        <dbReference type="EMBL" id="SPJ27126.1"/>
    </source>
</evidence>
<keyword evidence="2 6" id="KW-0812">Transmembrane</keyword>
<keyword evidence="9" id="KW-1185">Reference proteome</keyword>
<dbReference type="GO" id="GO:0016491">
    <property type="term" value="F:oxidoreductase activity"/>
    <property type="evidence" value="ECO:0007669"/>
    <property type="project" value="InterPro"/>
</dbReference>
<dbReference type="RefSeq" id="WP_108785400.1">
    <property type="nucleotide sequence ID" value="NZ_ONZG01000001.1"/>
</dbReference>
<dbReference type="InterPro" id="IPR006694">
    <property type="entry name" value="Fatty_acid_hydroxylase"/>
</dbReference>
<feature type="domain" description="Fatty acid hydroxylase" evidence="7">
    <location>
        <begin position="200"/>
        <end position="328"/>
    </location>
</feature>
<evidence type="ECO:0000256" key="1">
    <source>
        <dbReference type="ARBA" id="ARBA00004370"/>
    </source>
</evidence>
<dbReference type="GO" id="GO:0005506">
    <property type="term" value="F:iron ion binding"/>
    <property type="evidence" value="ECO:0007669"/>
    <property type="project" value="InterPro"/>
</dbReference>